<dbReference type="GO" id="GO:0016020">
    <property type="term" value="C:membrane"/>
    <property type="evidence" value="ECO:0007669"/>
    <property type="project" value="UniProtKB-SubCell"/>
</dbReference>
<dbReference type="InterPro" id="IPR050491">
    <property type="entry name" value="AmpC-like"/>
</dbReference>
<dbReference type="SUPFAM" id="SSF56601">
    <property type="entry name" value="beta-lactamase/transpeptidase-like"/>
    <property type="match status" value="1"/>
</dbReference>
<evidence type="ECO:0000256" key="1">
    <source>
        <dbReference type="ARBA" id="ARBA00004370"/>
    </source>
</evidence>
<dbReference type="Pfam" id="PF00144">
    <property type="entry name" value="Beta-lactamase"/>
    <property type="match status" value="1"/>
</dbReference>
<dbReference type="EMBL" id="JACHNB010000001">
    <property type="protein sequence ID" value="MBB4744170.1"/>
    <property type="molecule type" value="Genomic_DNA"/>
</dbReference>
<protein>
    <submittedName>
        <fullName evidence="6">CubicO group peptidase (Beta-lactamase class C family)</fullName>
    </submittedName>
</protein>
<dbReference type="Gene3D" id="3.40.710.10">
    <property type="entry name" value="DD-peptidase/beta-lactamase superfamily"/>
    <property type="match status" value="1"/>
</dbReference>
<dbReference type="InterPro" id="IPR001466">
    <property type="entry name" value="Beta-lactam-related"/>
</dbReference>
<dbReference type="RefSeq" id="WP_185044367.1">
    <property type="nucleotide sequence ID" value="NZ_BAABFG010000005.1"/>
</dbReference>
<dbReference type="PANTHER" id="PTHR46825:SF11">
    <property type="entry name" value="PENICILLIN-BINDING PROTEIN 4"/>
    <property type="match status" value="1"/>
</dbReference>
<reference evidence="6 7" key="1">
    <citation type="submission" date="2020-08" db="EMBL/GenBank/DDBJ databases">
        <title>Sequencing the genomes of 1000 actinobacteria strains.</title>
        <authorList>
            <person name="Klenk H.-P."/>
        </authorList>
    </citation>
    <scope>NUCLEOTIDE SEQUENCE [LARGE SCALE GENOMIC DNA]</scope>
    <source>
        <strain evidence="6 7">DSM 45809</strain>
    </source>
</reference>
<dbReference type="AlphaFoldDB" id="A0A7W7H523"/>
<name>A0A7W7H523_9ACTN</name>
<evidence type="ECO:0000313" key="6">
    <source>
        <dbReference type="EMBL" id="MBB4744170.1"/>
    </source>
</evidence>
<evidence type="ECO:0000313" key="7">
    <source>
        <dbReference type="Proteomes" id="UP000546162"/>
    </source>
</evidence>
<evidence type="ECO:0000259" key="5">
    <source>
        <dbReference type="Pfam" id="PF00144"/>
    </source>
</evidence>
<accession>A0A7W7H523</accession>
<feature type="transmembrane region" description="Helical" evidence="3">
    <location>
        <begin position="349"/>
        <end position="366"/>
    </location>
</feature>
<feature type="domain" description="Beta-lactamase-related" evidence="5">
    <location>
        <begin position="24"/>
        <end position="321"/>
    </location>
</feature>
<comment type="caution">
    <text evidence="6">The sequence shown here is derived from an EMBL/GenBank/DDBJ whole genome shotgun (WGS) entry which is preliminary data.</text>
</comment>
<keyword evidence="4" id="KW-0732">Signal</keyword>
<keyword evidence="2 3" id="KW-0472">Membrane</keyword>
<keyword evidence="3" id="KW-0812">Transmembrane</keyword>
<proteinExistence type="predicted"/>
<feature type="transmembrane region" description="Helical" evidence="3">
    <location>
        <begin position="378"/>
        <end position="398"/>
    </location>
</feature>
<evidence type="ECO:0000256" key="4">
    <source>
        <dbReference type="SAM" id="SignalP"/>
    </source>
</evidence>
<dbReference type="InterPro" id="IPR012338">
    <property type="entry name" value="Beta-lactam/transpept-like"/>
</dbReference>
<feature type="signal peptide" evidence="4">
    <location>
        <begin position="1"/>
        <end position="21"/>
    </location>
</feature>
<feature type="chain" id="PRO_5031506163" evidence="4">
    <location>
        <begin position="22"/>
        <end position="463"/>
    </location>
</feature>
<evidence type="ECO:0000256" key="2">
    <source>
        <dbReference type="ARBA" id="ARBA00023136"/>
    </source>
</evidence>
<dbReference type="Proteomes" id="UP000546162">
    <property type="component" value="Unassembled WGS sequence"/>
</dbReference>
<comment type="subcellular location">
    <subcellularLocation>
        <location evidence="1">Membrane</location>
    </subcellularLocation>
</comment>
<dbReference type="PANTHER" id="PTHR46825">
    <property type="entry name" value="D-ALANYL-D-ALANINE-CARBOXYPEPTIDASE/ENDOPEPTIDASE AMPH"/>
    <property type="match status" value="1"/>
</dbReference>
<keyword evidence="3" id="KW-1133">Transmembrane helix</keyword>
<keyword evidence="7" id="KW-1185">Reference proteome</keyword>
<gene>
    <name evidence="6" type="ORF">BJY16_007629</name>
</gene>
<evidence type="ECO:0000256" key="3">
    <source>
        <dbReference type="SAM" id="Phobius"/>
    </source>
</evidence>
<sequence length="463" mass="49287">MRLLALLLAFLLPVPAPLVTADIDSYLRGYQAANRIPGLAWAVVSRDGVLRQGAWGTTTQTPFLIGSVSKPFTATAVLRLAETGRIHLDDPVRAHLPWFRLADEAAAARITVRQLLTHTSGLAQWASRTDRFDNSRDGLARSVRDLSSVRPEHPPGAAHEYSDANYMVLGAMVEQVTGQPFSTYLHRAVLDPLGMRRVVTTPAEASALPPGHRYWFGHPRPFDAGYDTSGLPYGYLGADLESMTRFASAMLTDCPGCTGWADIGGGSRYGFGWRESRVDGVRAVWHAGATPGFFAHVVLAPEAGIGVVLLADVYSPLRDPALAAAAFDVLRLIRGGAPQPVGGAALLDATPYALAVVVVLLGVLLLRSRRKRRTATTVCWALTGLALAGAAAALPPVLGGDLGQALLWTPDLGWPISAVITLGGLVALVHLGGLARIRLRGVRDARSSGDARRRPGVEPSLRP</sequence>
<organism evidence="6 7">
    <name type="scientific">Actinoplanes octamycinicus</name>
    <dbReference type="NCBI Taxonomy" id="135948"/>
    <lineage>
        <taxon>Bacteria</taxon>
        <taxon>Bacillati</taxon>
        <taxon>Actinomycetota</taxon>
        <taxon>Actinomycetes</taxon>
        <taxon>Micromonosporales</taxon>
        <taxon>Micromonosporaceae</taxon>
        <taxon>Actinoplanes</taxon>
    </lineage>
</organism>
<feature type="transmembrane region" description="Helical" evidence="3">
    <location>
        <begin position="418"/>
        <end position="437"/>
    </location>
</feature>